<comment type="subcellular location">
    <subcellularLocation>
        <location evidence="12 13">Cell membrane</location>
        <topology evidence="12 13">Multi-pass membrane protein</topology>
    </subcellularLocation>
    <subcellularLocation>
        <location evidence="1">Membrane</location>
        <topology evidence="1">Multi-pass membrane protein</topology>
    </subcellularLocation>
</comment>
<dbReference type="RefSeq" id="WP_180157839.1">
    <property type="nucleotide sequence ID" value="NZ_JACCEM010000010.1"/>
</dbReference>
<keyword evidence="5 12" id="KW-0138">CF(0)</keyword>
<dbReference type="InterPro" id="IPR035908">
    <property type="entry name" value="F0_ATP_A_sf"/>
</dbReference>
<evidence type="ECO:0000256" key="7">
    <source>
        <dbReference type="ARBA" id="ARBA00022781"/>
    </source>
</evidence>
<dbReference type="PANTHER" id="PTHR42823:SF3">
    <property type="entry name" value="ATP SYNTHASE SUBUNIT A, CHLOROPLASTIC"/>
    <property type="match status" value="1"/>
</dbReference>
<organism evidence="14 15">
    <name type="scientific">Parapusillimonas granuli</name>
    <dbReference type="NCBI Taxonomy" id="380911"/>
    <lineage>
        <taxon>Bacteria</taxon>
        <taxon>Pseudomonadati</taxon>
        <taxon>Pseudomonadota</taxon>
        <taxon>Betaproteobacteria</taxon>
        <taxon>Burkholderiales</taxon>
        <taxon>Alcaligenaceae</taxon>
        <taxon>Parapusillimonas</taxon>
    </lineage>
</organism>
<comment type="function">
    <text evidence="12 13">Key component of the proton channel; it plays a direct role in the translocation of protons across the membrane.</text>
</comment>
<dbReference type="InterPro" id="IPR000568">
    <property type="entry name" value="ATP_synth_F0_asu"/>
</dbReference>
<dbReference type="GO" id="GO:0046933">
    <property type="term" value="F:proton-transporting ATP synthase activity, rotational mechanism"/>
    <property type="evidence" value="ECO:0007669"/>
    <property type="project" value="UniProtKB-UniRule"/>
</dbReference>
<feature type="transmembrane region" description="Helical" evidence="12">
    <location>
        <begin position="41"/>
        <end position="59"/>
    </location>
</feature>
<accession>A0A853G4V6</accession>
<evidence type="ECO:0000256" key="3">
    <source>
        <dbReference type="ARBA" id="ARBA00022448"/>
    </source>
</evidence>
<keyword evidence="10 12" id="KW-0472">Membrane</keyword>
<keyword evidence="3 12" id="KW-0813">Transport</keyword>
<feature type="transmembrane region" description="Helical" evidence="12">
    <location>
        <begin position="224"/>
        <end position="244"/>
    </location>
</feature>
<keyword evidence="6 12" id="KW-0812">Transmembrane</keyword>
<evidence type="ECO:0000313" key="15">
    <source>
        <dbReference type="Proteomes" id="UP000559809"/>
    </source>
</evidence>
<feature type="transmembrane region" description="Helical" evidence="12">
    <location>
        <begin position="182"/>
        <end position="204"/>
    </location>
</feature>
<dbReference type="EMBL" id="JACCEM010000010">
    <property type="protein sequence ID" value="NYT51197.1"/>
    <property type="molecule type" value="Genomic_DNA"/>
</dbReference>
<evidence type="ECO:0000256" key="10">
    <source>
        <dbReference type="ARBA" id="ARBA00023136"/>
    </source>
</evidence>
<evidence type="ECO:0000256" key="11">
    <source>
        <dbReference type="ARBA" id="ARBA00023310"/>
    </source>
</evidence>
<dbReference type="Pfam" id="PF00119">
    <property type="entry name" value="ATP-synt_A"/>
    <property type="match status" value="1"/>
</dbReference>
<dbReference type="InterPro" id="IPR045082">
    <property type="entry name" value="ATP_syn_F0_a_bact/chloroplast"/>
</dbReference>
<dbReference type="GO" id="GO:0005886">
    <property type="term" value="C:plasma membrane"/>
    <property type="evidence" value="ECO:0007669"/>
    <property type="project" value="UniProtKB-SubCell"/>
</dbReference>
<name>A0A853G4V6_9BURK</name>
<evidence type="ECO:0000313" key="14">
    <source>
        <dbReference type="EMBL" id="NYT51197.1"/>
    </source>
</evidence>
<dbReference type="GO" id="GO:0045259">
    <property type="term" value="C:proton-transporting ATP synthase complex"/>
    <property type="evidence" value="ECO:0007669"/>
    <property type="project" value="UniProtKB-KW"/>
</dbReference>
<evidence type="ECO:0000256" key="5">
    <source>
        <dbReference type="ARBA" id="ARBA00022547"/>
    </source>
</evidence>
<dbReference type="Gene3D" id="1.20.120.220">
    <property type="entry name" value="ATP synthase, F0 complex, subunit A"/>
    <property type="match status" value="1"/>
</dbReference>
<protein>
    <recommendedName>
        <fullName evidence="12 13">ATP synthase subunit a</fullName>
    </recommendedName>
    <alternativeName>
        <fullName evidence="12">ATP synthase F0 sector subunit a</fullName>
    </alternativeName>
    <alternativeName>
        <fullName evidence="12">F-ATPase subunit 6</fullName>
    </alternativeName>
</protein>
<dbReference type="Proteomes" id="UP000559809">
    <property type="component" value="Unassembled WGS sequence"/>
</dbReference>
<dbReference type="AlphaFoldDB" id="A0A853G4V6"/>
<feature type="transmembrane region" description="Helical" evidence="12">
    <location>
        <begin position="151"/>
        <end position="170"/>
    </location>
</feature>
<keyword evidence="15" id="KW-1185">Reference proteome</keyword>
<keyword evidence="7 12" id="KW-0375">Hydrogen ion transport</keyword>
<evidence type="ECO:0000256" key="9">
    <source>
        <dbReference type="ARBA" id="ARBA00023065"/>
    </source>
</evidence>
<evidence type="ECO:0000256" key="4">
    <source>
        <dbReference type="ARBA" id="ARBA00022475"/>
    </source>
</evidence>
<evidence type="ECO:0000256" key="1">
    <source>
        <dbReference type="ARBA" id="ARBA00004141"/>
    </source>
</evidence>
<reference evidence="14 15" key="1">
    <citation type="submission" date="2020-07" db="EMBL/GenBank/DDBJ databases">
        <title>Taxonomic revisions and descriptions of new bacterial species based on genomic comparisons in the high-G+C-content subgroup of the family Alcaligenaceae.</title>
        <authorList>
            <person name="Szabo A."/>
            <person name="Felfoldi T."/>
        </authorList>
    </citation>
    <scope>NUCLEOTIDE SEQUENCE [LARGE SCALE GENOMIC DNA]</scope>
    <source>
        <strain evidence="14 15">LMG 24012</strain>
    </source>
</reference>
<keyword evidence="8 12" id="KW-1133">Transmembrane helix</keyword>
<dbReference type="FunFam" id="1.20.120.220:FF:000002">
    <property type="entry name" value="ATP synthase subunit a"/>
    <property type="match status" value="1"/>
</dbReference>
<comment type="caution">
    <text evidence="14">The sequence shown here is derived from an EMBL/GenBank/DDBJ whole genome shotgun (WGS) entry which is preliminary data.</text>
</comment>
<keyword evidence="9 12" id="KW-0406">Ion transport</keyword>
<proteinExistence type="inferred from homology"/>
<evidence type="ECO:0000256" key="8">
    <source>
        <dbReference type="ARBA" id="ARBA00022989"/>
    </source>
</evidence>
<dbReference type="PANTHER" id="PTHR42823">
    <property type="entry name" value="ATP SYNTHASE SUBUNIT A, CHLOROPLASTIC"/>
    <property type="match status" value="1"/>
</dbReference>
<keyword evidence="11 12" id="KW-0066">ATP synthesis</keyword>
<gene>
    <name evidence="12 14" type="primary">atpB</name>
    <name evidence="14" type="ORF">H0A72_17930</name>
</gene>
<dbReference type="CDD" id="cd00310">
    <property type="entry name" value="ATP-synt_Fo_a_6"/>
    <property type="match status" value="1"/>
</dbReference>
<dbReference type="PROSITE" id="PS00449">
    <property type="entry name" value="ATPASE_A"/>
    <property type="match status" value="1"/>
</dbReference>
<dbReference type="NCBIfam" id="NF004477">
    <property type="entry name" value="PRK05815.1-1"/>
    <property type="match status" value="1"/>
</dbReference>
<dbReference type="InterPro" id="IPR023011">
    <property type="entry name" value="ATP_synth_F0_asu_AS"/>
</dbReference>
<dbReference type="GO" id="GO:0042777">
    <property type="term" value="P:proton motive force-driven plasma membrane ATP synthesis"/>
    <property type="evidence" value="ECO:0007669"/>
    <property type="project" value="TreeGrafter"/>
</dbReference>
<sequence length="292" mass="32032">MAASDISPQSGYIQHHLVHLNSVGEKQSVIADFDIVNYDSLFWSIAMGLLVVFVLWRAAKAVTAGTPGRFQAFVEMLIEMVEDQAKSIVPSETSRRFVSPLALTVFLWIILMNVLDLVPVDLLPWLFKVTGVGAEHGDPLYYHRILPTADLNVPMGMSLGVLLLMFYYGVKIKNPGGFVKELFTAPFHAHGIASLFLAPFNFLLNCIEYAAKSVSLGMRLFGNMFAGELIFMLIALLGGAWTGFNGSSLGLGIGHVLAGSVWAIFHILIVLLQAFIFMMLTLVYVGQAHEGH</sequence>
<keyword evidence="4 12" id="KW-1003">Cell membrane</keyword>
<dbReference type="HAMAP" id="MF_01393">
    <property type="entry name" value="ATP_synth_a_bact"/>
    <property type="match status" value="1"/>
</dbReference>
<evidence type="ECO:0000256" key="13">
    <source>
        <dbReference type="RuleBase" id="RU000483"/>
    </source>
</evidence>
<evidence type="ECO:0000256" key="12">
    <source>
        <dbReference type="HAMAP-Rule" id="MF_01393"/>
    </source>
</evidence>
<feature type="transmembrane region" description="Helical" evidence="12">
    <location>
        <begin position="256"/>
        <end position="285"/>
    </location>
</feature>
<dbReference type="NCBIfam" id="TIGR01131">
    <property type="entry name" value="ATP_synt_6_or_A"/>
    <property type="match status" value="1"/>
</dbReference>
<dbReference type="SUPFAM" id="SSF81336">
    <property type="entry name" value="F1F0 ATP synthase subunit A"/>
    <property type="match status" value="1"/>
</dbReference>
<comment type="similarity">
    <text evidence="2 12 13">Belongs to the ATPase A chain family.</text>
</comment>
<evidence type="ECO:0000256" key="2">
    <source>
        <dbReference type="ARBA" id="ARBA00006810"/>
    </source>
</evidence>
<evidence type="ECO:0000256" key="6">
    <source>
        <dbReference type="ARBA" id="ARBA00022692"/>
    </source>
</evidence>